<dbReference type="PROSITE" id="PS50893">
    <property type="entry name" value="ABC_TRANSPORTER_2"/>
    <property type="match status" value="2"/>
</dbReference>
<dbReference type="Gene3D" id="1.10.287.380">
    <property type="entry name" value="Valyl-tRNA synthetase, C-terminal domain"/>
    <property type="match status" value="1"/>
</dbReference>
<name>Q0F292_9PROT</name>
<dbReference type="InterPro" id="IPR037118">
    <property type="entry name" value="Val-tRNA_synth_C_sf"/>
</dbReference>
<dbReference type="SMART" id="SM00382">
    <property type="entry name" value="AAA"/>
    <property type="match status" value="2"/>
</dbReference>
<dbReference type="InterPro" id="IPR032781">
    <property type="entry name" value="ABC_tran_Xtn"/>
</dbReference>
<feature type="domain" description="ABC transporter" evidence="7">
    <location>
        <begin position="313"/>
        <end position="527"/>
    </location>
</feature>
<dbReference type="Pfam" id="PF00005">
    <property type="entry name" value="ABC_tran"/>
    <property type="match status" value="2"/>
</dbReference>
<dbReference type="eggNOG" id="COG0488">
    <property type="taxonomic scope" value="Bacteria"/>
</dbReference>
<keyword evidence="1" id="KW-0677">Repeat</keyword>
<dbReference type="InParanoid" id="Q0F292"/>
<reference evidence="8 9" key="1">
    <citation type="submission" date="2006-09" db="EMBL/GenBank/DDBJ databases">
        <authorList>
            <person name="Emerson D."/>
            <person name="Ferriera S."/>
            <person name="Johnson J."/>
            <person name="Kravitz S."/>
            <person name="Halpern A."/>
            <person name="Remington K."/>
            <person name="Beeson K."/>
            <person name="Tran B."/>
            <person name="Rogers Y.-H."/>
            <person name="Friedman R."/>
            <person name="Venter J.C."/>
        </authorList>
    </citation>
    <scope>NUCLEOTIDE SEQUENCE [LARGE SCALE GENOMIC DNA]</scope>
    <source>
        <strain evidence="8 9">PV-1</strain>
    </source>
</reference>
<accession>Q0F292</accession>
<dbReference type="OrthoDB" id="6130096at2"/>
<sequence length="629" mass="70130">MLYFDRLTLRRGSKLLFEEASFTIHAGDKLGITGANGCGKSSLFGLILNQLEEDSGQLRMERGIIIAHVAQETPALPISALHYIRQGDAELTELETQLGHAESSGDGEALARLHERIAAIDGYAATARAARLMHGLGFAPGEEEYAVASFSGGWRMRLNLARALMCRSDLLLLDEPTNHLDLEAVIWLEKWLRAYTGAMLLISHDRDFLDRCVTHIGHIEQQRMNLYSGNYSAFERMRTEQLAQQQAAHEKQQSQIEHMNSYINRFKAKASKAKQAQSRIKALERMQLIAPAHVDSPFSFSFSFPGTVPNPLLRLHKTSAGYNDRMILQNISFSLLPGERIGLLGPNGAGKSTLIKLLAGELLPESGNRETAKELRIGYFAQHQLEQLHDELSPVQHLQMLDDQLSEKQARQYLGGFAFHGDIATAPVAPLSGGEKARLVLAVIVYQRPNLLLLDEPTNHLDMDMRHALCMALQDFEGAMILVSHDRHLLRTVCDELVLVANGAADPFPGDLDEYARWLLASRDDEETTTTSAQPASRKDERRNRAEQRKSLQPLRNRVKKLEAELDALHSKKSALDAQLADPDLYNGTRVDEQKKLTMDAARLTQSIDDIESQWLEAGEALEAAERSA</sequence>
<keyword evidence="2" id="KW-0547">Nucleotide-binding</keyword>
<comment type="caution">
    <text evidence="8">The sequence shown here is derived from an EMBL/GenBank/DDBJ whole genome shotgun (WGS) entry which is preliminary data.</text>
</comment>
<keyword evidence="9" id="KW-1185">Reference proteome</keyword>
<dbReference type="InterPro" id="IPR027417">
    <property type="entry name" value="P-loop_NTPase"/>
</dbReference>
<comment type="similarity">
    <text evidence="4">Belongs to the ABC transporter superfamily. ABCF family. YheS subfamily.</text>
</comment>
<dbReference type="EMBL" id="AATS01000002">
    <property type="protein sequence ID" value="EAU55658.1"/>
    <property type="molecule type" value="Genomic_DNA"/>
</dbReference>
<dbReference type="InterPro" id="IPR017871">
    <property type="entry name" value="ABC_transporter-like_CS"/>
</dbReference>
<dbReference type="STRING" id="314344.AL013_01160"/>
<dbReference type="Proteomes" id="UP000005297">
    <property type="component" value="Unassembled WGS sequence"/>
</dbReference>
<dbReference type="GO" id="GO:0016887">
    <property type="term" value="F:ATP hydrolysis activity"/>
    <property type="evidence" value="ECO:0007669"/>
    <property type="project" value="InterPro"/>
</dbReference>
<dbReference type="HOGENOM" id="CLU_000604_36_0_0"/>
<evidence type="ECO:0000256" key="3">
    <source>
        <dbReference type="ARBA" id="ARBA00022840"/>
    </source>
</evidence>
<evidence type="ECO:0000313" key="8">
    <source>
        <dbReference type="EMBL" id="EAU55658.1"/>
    </source>
</evidence>
<feature type="compositionally biased region" description="Basic and acidic residues" evidence="6">
    <location>
        <begin position="537"/>
        <end position="550"/>
    </location>
</feature>
<dbReference type="CDD" id="cd03221">
    <property type="entry name" value="ABCF_EF-3"/>
    <property type="match status" value="2"/>
</dbReference>
<evidence type="ECO:0000256" key="1">
    <source>
        <dbReference type="ARBA" id="ARBA00022737"/>
    </source>
</evidence>
<evidence type="ECO:0000256" key="4">
    <source>
        <dbReference type="ARBA" id="ARBA00061571"/>
    </source>
</evidence>
<dbReference type="FunFam" id="3.40.50.300:FF:000011">
    <property type="entry name" value="Putative ABC transporter ATP-binding component"/>
    <property type="match status" value="1"/>
</dbReference>
<feature type="region of interest" description="Disordered" evidence="6">
    <location>
        <begin position="524"/>
        <end position="555"/>
    </location>
</feature>
<dbReference type="FunCoup" id="Q0F292">
    <property type="interactions" value="425"/>
</dbReference>
<feature type="domain" description="ABC transporter" evidence="7">
    <location>
        <begin position="2"/>
        <end position="246"/>
    </location>
</feature>
<dbReference type="PROSITE" id="PS00211">
    <property type="entry name" value="ABC_TRANSPORTER_1"/>
    <property type="match status" value="2"/>
</dbReference>
<dbReference type="Gene3D" id="3.40.50.300">
    <property type="entry name" value="P-loop containing nucleotide triphosphate hydrolases"/>
    <property type="match status" value="2"/>
</dbReference>
<dbReference type="InterPro" id="IPR003593">
    <property type="entry name" value="AAA+_ATPase"/>
</dbReference>
<dbReference type="RefSeq" id="WP_009850677.1">
    <property type="nucleotide sequence ID" value="NZ_DS022295.1"/>
</dbReference>
<dbReference type="GO" id="GO:0005524">
    <property type="term" value="F:ATP binding"/>
    <property type="evidence" value="ECO:0007669"/>
    <property type="project" value="UniProtKB-KW"/>
</dbReference>
<organism evidence="8 9">
    <name type="scientific">Mariprofundus ferrooxydans PV-1</name>
    <dbReference type="NCBI Taxonomy" id="314345"/>
    <lineage>
        <taxon>Bacteria</taxon>
        <taxon>Pseudomonadati</taxon>
        <taxon>Pseudomonadota</taxon>
        <taxon>Candidatius Mariprofundia</taxon>
        <taxon>Mariprofundales</taxon>
        <taxon>Mariprofundaceae</taxon>
        <taxon>Mariprofundus</taxon>
    </lineage>
</organism>
<evidence type="ECO:0000313" key="9">
    <source>
        <dbReference type="Proteomes" id="UP000005297"/>
    </source>
</evidence>
<proteinExistence type="inferred from homology"/>
<dbReference type="SUPFAM" id="SSF52540">
    <property type="entry name" value="P-loop containing nucleoside triphosphate hydrolases"/>
    <property type="match status" value="2"/>
</dbReference>
<dbReference type="Pfam" id="PF12848">
    <property type="entry name" value="ABC_tran_Xtn"/>
    <property type="match status" value="1"/>
</dbReference>
<evidence type="ECO:0000256" key="6">
    <source>
        <dbReference type="SAM" id="MobiDB-lite"/>
    </source>
</evidence>
<dbReference type="PANTHER" id="PTHR19211">
    <property type="entry name" value="ATP-BINDING TRANSPORT PROTEIN-RELATED"/>
    <property type="match status" value="1"/>
</dbReference>
<dbReference type="PANTHER" id="PTHR19211:SF14">
    <property type="entry name" value="ATP-BINDING CASSETTE SUB-FAMILY F MEMBER 1"/>
    <property type="match status" value="1"/>
</dbReference>
<dbReference type="InterPro" id="IPR003439">
    <property type="entry name" value="ABC_transporter-like_ATP-bd"/>
</dbReference>
<dbReference type="AlphaFoldDB" id="Q0F292"/>
<evidence type="ECO:0000259" key="7">
    <source>
        <dbReference type="PROSITE" id="PS50893"/>
    </source>
</evidence>
<evidence type="ECO:0000256" key="5">
    <source>
        <dbReference type="ARBA" id="ARBA00069073"/>
    </source>
</evidence>
<evidence type="ECO:0000256" key="2">
    <source>
        <dbReference type="ARBA" id="ARBA00022741"/>
    </source>
</evidence>
<gene>
    <name evidence="8" type="ORF">SPV1_01882</name>
</gene>
<dbReference type="FunFam" id="3.40.50.300:FF:002053">
    <property type="entry name" value="ABC transporter ATP-binding protein"/>
    <property type="match status" value="1"/>
</dbReference>
<dbReference type="InterPro" id="IPR050611">
    <property type="entry name" value="ABCF"/>
</dbReference>
<protein>
    <recommendedName>
        <fullName evidence="5">Probable ATP-binding protein YheS</fullName>
    </recommendedName>
</protein>
<keyword evidence="3" id="KW-0067">ATP-binding</keyword>